<gene>
    <name evidence="2" type="ORF">VFH_II053800</name>
</gene>
<name>A0AAV0ZJ22_VICFA</name>
<dbReference type="PANTHER" id="PTHR45786">
    <property type="entry name" value="DNA BINDING PROTEIN-LIKE"/>
    <property type="match status" value="1"/>
</dbReference>
<dbReference type="Proteomes" id="UP001157006">
    <property type="component" value="Chromosome 2"/>
</dbReference>
<dbReference type="InterPro" id="IPR025476">
    <property type="entry name" value="Helitron_helicase-like"/>
</dbReference>
<keyword evidence="3" id="KW-1185">Reference proteome</keyword>
<reference evidence="2 3" key="1">
    <citation type="submission" date="2023-01" db="EMBL/GenBank/DDBJ databases">
        <authorList>
            <person name="Kreplak J."/>
        </authorList>
    </citation>
    <scope>NUCLEOTIDE SEQUENCE [LARGE SCALE GENOMIC DNA]</scope>
</reference>
<dbReference type="Pfam" id="PF14214">
    <property type="entry name" value="Helitron_like_N"/>
    <property type="match status" value="1"/>
</dbReference>
<dbReference type="PANTHER" id="PTHR45786:SF66">
    <property type="entry name" value="HOOK MOTIF PROTEIN, PUTATIVE-RELATED"/>
    <property type="match status" value="1"/>
</dbReference>
<evidence type="ECO:0000259" key="1">
    <source>
        <dbReference type="Pfam" id="PF14214"/>
    </source>
</evidence>
<sequence length="365" mass="42067">MMFAFTSPGAKMDNKFKNGRGPPNYRIHGQSCHCIGSMLPLPGQNPHFAQLYIFDTEHEIQNKVDGVRTKTGVDINIVKKLCSMLYEHNVHAKSFKMAMDILAEGNVSDLKLHLISERCTDGRLYNQPIVSEVAGLTVGDVDTAKKRDIIMKKQHDGYRPNIKHCNKGSNNVRISELTPLIACNKDVPWEQATKINRLTIREWFSFRIQARKNEPQTIIRSRRPFQEFLVDGFTMMESEKLRWLRKNQSKLRIGNYVGFLDLFIMFTCNPNWPEFQRVLGSDNLKAADRPDLISRIFKLKFDELLSDLTKKSVMGKVLSYMYVVEFQKRGLPHAHILISLHPTNKYSIPTDIDCIISAEKTKQRH</sequence>
<protein>
    <recommendedName>
        <fullName evidence="1">Helitron helicase-like domain-containing protein</fullName>
    </recommendedName>
</protein>
<accession>A0AAV0ZJ22</accession>
<evidence type="ECO:0000313" key="2">
    <source>
        <dbReference type="EMBL" id="CAI8596844.1"/>
    </source>
</evidence>
<dbReference type="AlphaFoldDB" id="A0AAV0ZJ22"/>
<feature type="domain" description="Helitron helicase-like" evidence="1">
    <location>
        <begin position="256"/>
        <end position="338"/>
    </location>
</feature>
<evidence type="ECO:0000313" key="3">
    <source>
        <dbReference type="Proteomes" id="UP001157006"/>
    </source>
</evidence>
<organism evidence="2 3">
    <name type="scientific">Vicia faba</name>
    <name type="common">Broad bean</name>
    <name type="synonym">Faba vulgaris</name>
    <dbReference type="NCBI Taxonomy" id="3906"/>
    <lineage>
        <taxon>Eukaryota</taxon>
        <taxon>Viridiplantae</taxon>
        <taxon>Streptophyta</taxon>
        <taxon>Embryophyta</taxon>
        <taxon>Tracheophyta</taxon>
        <taxon>Spermatophyta</taxon>
        <taxon>Magnoliopsida</taxon>
        <taxon>eudicotyledons</taxon>
        <taxon>Gunneridae</taxon>
        <taxon>Pentapetalae</taxon>
        <taxon>rosids</taxon>
        <taxon>fabids</taxon>
        <taxon>Fabales</taxon>
        <taxon>Fabaceae</taxon>
        <taxon>Papilionoideae</taxon>
        <taxon>50 kb inversion clade</taxon>
        <taxon>NPAAA clade</taxon>
        <taxon>Hologalegina</taxon>
        <taxon>IRL clade</taxon>
        <taxon>Fabeae</taxon>
        <taxon>Vicia</taxon>
    </lineage>
</organism>
<dbReference type="EMBL" id="OX451737">
    <property type="protein sequence ID" value="CAI8596844.1"/>
    <property type="molecule type" value="Genomic_DNA"/>
</dbReference>
<proteinExistence type="predicted"/>